<dbReference type="InterPro" id="IPR000160">
    <property type="entry name" value="GGDEF_dom"/>
</dbReference>
<dbReference type="CDD" id="cd01949">
    <property type="entry name" value="GGDEF"/>
    <property type="match status" value="1"/>
</dbReference>
<proteinExistence type="predicted"/>
<dbReference type="PROSITE" id="PS50887">
    <property type="entry name" value="GGDEF"/>
    <property type="match status" value="1"/>
</dbReference>
<dbReference type="InterPro" id="IPR050469">
    <property type="entry name" value="Diguanylate_Cyclase"/>
</dbReference>
<evidence type="ECO:0000313" key="3">
    <source>
        <dbReference type="Proteomes" id="UP000033980"/>
    </source>
</evidence>
<reference evidence="2 3" key="1">
    <citation type="journal article" date="2015" name="Nature">
        <title>rRNA introns, odd ribosomes, and small enigmatic genomes across a large radiation of phyla.</title>
        <authorList>
            <person name="Brown C.T."/>
            <person name="Hug L.A."/>
            <person name="Thomas B.C."/>
            <person name="Sharon I."/>
            <person name="Castelle C.J."/>
            <person name="Singh A."/>
            <person name="Wilkins M.J."/>
            <person name="Williams K.H."/>
            <person name="Banfield J.F."/>
        </authorList>
    </citation>
    <scope>NUCLEOTIDE SEQUENCE [LARGE SCALE GENOMIC DNA]</scope>
</reference>
<dbReference type="SUPFAM" id="SSF55073">
    <property type="entry name" value="Nucleotide cyclase"/>
    <property type="match status" value="1"/>
</dbReference>
<evidence type="ECO:0000313" key="2">
    <source>
        <dbReference type="EMBL" id="KKS94591.1"/>
    </source>
</evidence>
<dbReference type="SMART" id="SM00267">
    <property type="entry name" value="GGDEF"/>
    <property type="match status" value="1"/>
</dbReference>
<gene>
    <name evidence="2" type="ORF">UV68_C0007G0008</name>
</gene>
<organism evidence="2 3">
    <name type="scientific">Candidatus Collierbacteria bacterium GW2011_GWC2_43_12</name>
    <dbReference type="NCBI Taxonomy" id="1618390"/>
    <lineage>
        <taxon>Bacteria</taxon>
        <taxon>Candidatus Collieribacteriota</taxon>
    </lineage>
</organism>
<dbReference type="PANTHER" id="PTHR45138">
    <property type="entry name" value="REGULATORY COMPONENTS OF SENSORY TRANSDUCTION SYSTEM"/>
    <property type="match status" value="1"/>
</dbReference>
<dbReference type="FunFam" id="3.30.70.270:FF:000001">
    <property type="entry name" value="Diguanylate cyclase domain protein"/>
    <property type="match status" value="1"/>
</dbReference>
<dbReference type="EMBL" id="LCFK01000007">
    <property type="protein sequence ID" value="KKS94591.1"/>
    <property type="molecule type" value="Genomic_DNA"/>
</dbReference>
<dbReference type="NCBIfam" id="TIGR00254">
    <property type="entry name" value="GGDEF"/>
    <property type="match status" value="1"/>
</dbReference>
<dbReference type="Pfam" id="PF00990">
    <property type="entry name" value="GGDEF"/>
    <property type="match status" value="1"/>
</dbReference>
<comment type="caution">
    <text evidence="2">The sequence shown here is derived from an EMBL/GenBank/DDBJ whole genome shotgun (WGS) entry which is preliminary data.</text>
</comment>
<sequence>MENTVPLEVYVQLRQQYDNERQKVEILTTLAMKDALTGVDNRRALDEKLIQQVAEARRARSKLIIIMFDVDHFKEVNDKYGHIHGDNILKKLASVVSETKRPEDILARYGGEEFVLIFPEQASTDLSHFSMERYQKAISQINRSPNNDGQELTVSFGTVIVDFSNEDPKNQDQSINAESLMEQADSLLYSSKKEGRNRLTLAYRTAK</sequence>
<dbReference type="AlphaFoldDB" id="A0A0G1FHQ0"/>
<evidence type="ECO:0000259" key="1">
    <source>
        <dbReference type="PROSITE" id="PS50887"/>
    </source>
</evidence>
<protein>
    <recommendedName>
        <fullName evidence="1">GGDEF domain-containing protein</fullName>
    </recommendedName>
</protein>
<dbReference type="Gene3D" id="3.30.70.270">
    <property type="match status" value="1"/>
</dbReference>
<accession>A0A0G1FHQ0</accession>
<feature type="domain" description="GGDEF" evidence="1">
    <location>
        <begin position="61"/>
        <end position="204"/>
    </location>
</feature>
<dbReference type="InterPro" id="IPR043128">
    <property type="entry name" value="Rev_trsase/Diguanyl_cyclase"/>
</dbReference>
<name>A0A0G1FHQ0_9BACT</name>
<dbReference type="PANTHER" id="PTHR45138:SF9">
    <property type="entry name" value="DIGUANYLATE CYCLASE DGCM-RELATED"/>
    <property type="match status" value="1"/>
</dbReference>
<dbReference type="Proteomes" id="UP000033980">
    <property type="component" value="Unassembled WGS sequence"/>
</dbReference>
<dbReference type="GO" id="GO:0052621">
    <property type="term" value="F:diguanylate cyclase activity"/>
    <property type="evidence" value="ECO:0007669"/>
    <property type="project" value="TreeGrafter"/>
</dbReference>
<dbReference type="InterPro" id="IPR029787">
    <property type="entry name" value="Nucleotide_cyclase"/>
</dbReference>